<accession>A0ABP0YJ46</accession>
<dbReference type="InterPro" id="IPR009976">
    <property type="entry name" value="Sec10-like"/>
</dbReference>
<evidence type="ECO:0000313" key="2">
    <source>
        <dbReference type="Proteomes" id="UP001642487"/>
    </source>
</evidence>
<reference evidence="1 2" key="1">
    <citation type="submission" date="2024-03" db="EMBL/GenBank/DDBJ databases">
        <authorList>
            <person name="Gkanogiannis A."/>
            <person name="Becerra Lopez-Lavalle L."/>
        </authorList>
    </citation>
    <scope>NUCLEOTIDE SEQUENCE [LARGE SCALE GENOMIC DNA]</scope>
</reference>
<sequence>MHHQKITTCRSASLISAPHLFPLPSNSLKFSLGNIEKFVYSLKPNPKQIRNRQQLSPSLSLFRAHKFNQRLNGAGSFIFSSNFLKMKETRDGSKKDMHSKNPSVTSLPLILDVDDSKGEFSFNALFVNLVYELLPSFQEEEIDSIGVHNNIASDAFPNGHVWGASYAIKLSEGLTTPLFPVVDKLLALFKDSSQELVHLQKQIGSKLYNLKKDVAAQDSKHRNTYLMEFNGNPGDLMELSPLFSNDSRVAEAASIAQKLRIEEFVGKHISSSRNQHHFFPEKFDHRKFPCSLTEGLQATSRNVARGLSSLYKEITGRKMERLANSGFCLMNLLNLDCMFCRYSKKRSRNDNGSIFFSEWCYVSLSPGMLRY</sequence>
<keyword evidence="2" id="KW-1185">Reference proteome</keyword>
<protein>
    <submittedName>
        <fullName evidence="1">Uncharacterized protein</fullName>
    </submittedName>
</protein>
<organism evidence="1 2">
    <name type="scientific">Citrullus colocynthis</name>
    <name type="common">colocynth</name>
    <dbReference type="NCBI Taxonomy" id="252529"/>
    <lineage>
        <taxon>Eukaryota</taxon>
        <taxon>Viridiplantae</taxon>
        <taxon>Streptophyta</taxon>
        <taxon>Embryophyta</taxon>
        <taxon>Tracheophyta</taxon>
        <taxon>Spermatophyta</taxon>
        <taxon>Magnoliopsida</taxon>
        <taxon>eudicotyledons</taxon>
        <taxon>Gunneridae</taxon>
        <taxon>Pentapetalae</taxon>
        <taxon>rosids</taxon>
        <taxon>fabids</taxon>
        <taxon>Cucurbitales</taxon>
        <taxon>Cucurbitaceae</taxon>
        <taxon>Benincaseae</taxon>
        <taxon>Citrullus</taxon>
    </lineage>
</organism>
<name>A0ABP0YJ46_9ROSI</name>
<evidence type="ECO:0000313" key="1">
    <source>
        <dbReference type="EMBL" id="CAK9319101.1"/>
    </source>
</evidence>
<dbReference type="Proteomes" id="UP001642487">
    <property type="component" value="Chromosome 3"/>
</dbReference>
<proteinExistence type="predicted"/>
<dbReference type="PANTHER" id="PTHR12100:SF0">
    <property type="entry name" value="EXOCYST COMPLEX COMPONENT 5"/>
    <property type="match status" value="1"/>
</dbReference>
<gene>
    <name evidence="1" type="ORF">CITCOLO1_LOCUS11092</name>
</gene>
<dbReference type="EMBL" id="OZ021737">
    <property type="protein sequence ID" value="CAK9319101.1"/>
    <property type="molecule type" value="Genomic_DNA"/>
</dbReference>
<dbReference type="PANTHER" id="PTHR12100">
    <property type="entry name" value="SEC10"/>
    <property type="match status" value="1"/>
</dbReference>